<keyword evidence="5 9" id="KW-0418">Kinase</keyword>
<dbReference type="AlphaFoldDB" id="A0A271IX88"/>
<evidence type="ECO:0000256" key="10">
    <source>
        <dbReference type="RuleBase" id="RU003733"/>
    </source>
</evidence>
<dbReference type="CDD" id="cd07786">
    <property type="entry name" value="FGGY_EcGK_like"/>
    <property type="match status" value="1"/>
</dbReference>
<proteinExistence type="inferred from homology"/>
<protein>
    <recommendedName>
        <fullName evidence="9">Glycerol kinase</fullName>
        <ecNumber evidence="9">2.7.1.30</ecNumber>
    </recommendedName>
    <alternativeName>
        <fullName evidence="9">ATP:glycerol 3-phosphotransferase</fullName>
    </alternativeName>
    <alternativeName>
        <fullName evidence="9">Glycerokinase</fullName>
        <shortName evidence="9">GK</shortName>
    </alternativeName>
</protein>
<feature type="binding site" evidence="9">
    <location>
        <position position="83"/>
    </location>
    <ligand>
        <name>glycerol</name>
        <dbReference type="ChEBI" id="CHEBI:17754"/>
    </ligand>
</feature>
<keyword evidence="4 9" id="KW-0547">Nucleotide-binding</keyword>
<feature type="binding site" evidence="9">
    <location>
        <position position="14"/>
    </location>
    <ligand>
        <name>ATP</name>
        <dbReference type="ChEBI" id="CHEBI:30616"/>
    </ligand>
</feature>
<dbReference type="GO" id="GO:0005524">
    <property type="term" value="F:ATP binding"/>
    <property type="evidence" value="ECO:0007669"/>
    <property type="project" value="UniProtKB-UniRule"/>
</dbReference>
<dbReference type="InterPro" id="IPR043129">
    <property type="entry name" value="ATPase_NBD"/>
</dbReference>
<comment type="similarity">
    <text evidence="2 9 10">Belongs to the FGGY kinase family.</text>
</comment>
<keyword evidence="6 9" id="KW-0319">Glycerol metabolism</keyword>
<feature type="binding site" evidence="9">
    <location>
        <position position="134"/>
    </location>
    <ligand>
        <name>sn-glycerol 3-phosphate</name>
        <dbReference type="ChEBI" id="CHEBI:57597"/>
    </ligand>
</feature>
<name>A0A271IX88_9BACT</name>
<evidence type="ECO:0000256" key="9">
    <source>
        <dbReference type="HAMAP-Rule" id="MF_00186"/>
    </source>
</evidence>
<evidence type="ECO:0000256" key="8">
    <source>
        <dbReference type="ARBA" id="ARBA00052101"/>
    </source>
</evidence>
<dbReference type="OrthoDB" id="9805576at2"/>
<dbReference type="FunFam" id="3.30.420.40:FF:000007">
    <property type="entry name" value="Glycerol kinase"/>
    <property type="match status" value="1"/>
</dbReference>
<evidence type="ECO:0000313" key="13">
    <source>
        <dbReference type="EMBL" id="PAP75434.1"/>
    </source>
</evidence>
<dbReference type="PROSITE" id="PS00933">
    <property type="entry name" value="FGGY_KINASES_1"/>
    <property type="match status" value="1"/>
</dbReference>
<dbReference type="NCBIfam" id="NF000756">
    <property type="entry name" value="PRK00047.1"/>
    <property type="match status" value="1"/>
</dbReference>
<feature type="binding site" evidence="9">
    <location>
        <position position="309"/>
    </location>
    <ligand>
        <name>ATP</name>
        <dbReference type="ChEBI" id="CHEBI:30616"/>
    </ligand>
</feature>
<accession>A0A271IX88</accession>
<feature type="binding site" evidence="9">
    <location>
        <position position="309"/>
    </location>
    <ligand>
        <name>ADP</name>
        <dbReference type="ChEBI" id="CHEBI:456216"/>
    </ligand>
</feature>
<evidence type="ECO:0000256" key="1">
    <source>
        <dbReference type="ARBA" id="ARBA00005190"/>
    </source>
</evidence>
<keyword evidence="7 9" id="KW-0067">ATP-binding</keyword>
<dbReference type="RefSeq" id="WP_095509069.1">
    <property type="nucleotide sequence ID" value="NZ_MQWD01000001.1"/>
</dbReference>
<comment type="catalytic activity">
    <reaction evidence="8 9">
        <text>glycerol + ATP = sn-glycerol 3-phosphate + ADP + H(+)</text>
        <dbReference type="Rhea" id="RHEA:21644"/>
        <dbReference type="ChEBI" id="CHEBI:15378"/>
        <dbReference type="ChEBI" id="CHEBI:17754"/>
        <dbReference type="ChEBI" id="CHEBI:30616"/>
        <dbReference type="ChEBI" id="CHEBI:57597"/>
        <dbReference type="ChEBI" id="CHEBI:456216"/>
        <dbReference type="EC" id="2.7.1.30"/>
    </reaction>
</comment>
<dbReference type="PIRSF" id="PIRSF000538">
    <property type="entry name" value="GlpK"/>
    <property type="match status" value="1"/>
</dbReference>
<dbReference type="GO" id="GO:0004370">
    <property type="term" value="F:glycerol kinase activity"/>
    <property type="evidence" value="ECO:0007669"/>
    <property type="project" value="UniProtKB-UniRule"/>
</dbReference>
<feature type="binding site" evidence="9">
    <location>
        <position position="410"/>
    </location>
    <ligand>
        <name>ATP</name>
        <dbReference type="ChEBI" id="CHEBI:30616"/>
    </ligand>
</feature>
<dbReference type="GO" id="GO:0019563">
    <property type="term" value="P:glycerol catabolic process"/>
    <property type="evidence" value="ECO:0007669"/>
    <property type="project" value="UniProtKB-UniRule"/>
</dbReference>
<dbReference type="InterPro" id="IPR018485">
    <property type="entry name" value="FGGY_C"/>
</dbReference>
<feature type="binding site" evidence="9">
    <location>
        <position position="16"/>
    </location>
    <ligand>
        <name>ADP</name>
        <dbReference type="ChEBI" id="CHEBI:456216"/>
    </ligand>
</feature>
<keyword evidence="3 9" id="KW-0808">Transferase</keyword>
<feature type="binding site" evidence="9">
    <location>
        <position position="243"/>
    </location>
    <ligand>
        <name>sn-glycerol 3-phosphate</name>
        <dbReference type="ChEBI" id="CHEBI:57597"/>
    </ligand>
</feature>
<sequence length="500" mass="54190">MPQYVLALDQGTTSSRAILFDQAGSIQAVAQKEFEQHFPKPGWVEHDPEEIWSSQVGVATEALTRAGLRPRDVAAIGITNQRETAVVWDRRTGKPVFNAIVWQDRRTAPFCTQLKEQGHEATVRAKTGLVIDSYFSGTKVRWILDHVDGAREAAEAGHLAFGTVDSWLVWNLTDGALHMTDVTNASRTLMYNIHTGDWDDELLDLLGVPRSMLPEVRSSSEVYANTSGEIFSSQTPIAGIAGDQQAATFGQRCVEPGMAKNTYGTGSFMLLNTGTEAVESTNQLLTTVAWKLGDAPVEYALEGSVFVTGSAVQWLRDGLQIIRSAPEVEALAGSVEDTDGVYLVPAYTGLGAPHWDPYARGTIVGITRGTTAAHIARATLEGIAFQVADVLTAMKKDAGIELQELRVDGGAAANDLLMQIQADLLQAPIVRPAVTETTALGAAYLAGLAVGYWGSAEEISAQWQLDKRFEPQMSADEAEARHAHWRRALDRARGWAEDDA</sequence>
<feature type="binding site" evidence="9">
    <location>
        <position position="410"/>
    </location>
    <ligand>
        <name>ADP</name>
        <dbReference type="ChEBI" id="CHEBI:456216"/>
    </ligand>
</feature>
<evidence type="ECO:0000259" key="11">
    <source>
        <dbReference type="Pfam" id="PF00370"/>
    </source>
</evidence>
<reference evidence="13 14" key="1">
    <citation type="submission" date="2016-11" db="EMBL/GenBank/DDBJ databases">
        <title>Study of marine rhodopsin-containing bacteria.</title>
        <authorList>
            <person name="Yoshizawa S."/>
            <person name="Kumagai Y."/>
            <person name="Kogure K."/>
        </authorList>
    </citation>
    <scope>NUCLEOTIDE SEQUENCE [LARGE SCALE GENOMIC DNA]</scope>
    <source>
        <strain evidence="13 14">SAORIC-28</strain>
    </source>
</reference>
<dbReference type="Proteomes" id="UP000216339">
    <property type="component" value="Unassembled WGS sequence"/>
</dbReference>
<evidence type="ECO:0000313" key="14">
    <source>
        <dbReference type="Proteomes" id="UP000216339"/>
    </source>
</evidence>
<dbReference type="Pfam" id="PF00370">
    <property type="entry name" value="FGGY_N"/>
    <property type="match status" value="1"/>
</dbReference>
<evidence type="ECO:0000256" key="2">
    <source>
        <dbReference type="ARBA" id="ARBA00009156"/>
    </source>
</evidence>
<dbReference type="InterPro" id="IPR005999">
    <property type="entry name" value="Glycerol_kin"/>
</dbReference>
<evidence type="ECO:0000256" key="7">
    <source>
        <dbReference type="ARBA" id="ARBA00022840"/>
    </source>
</evidence>
<evidence type="ECO:0000256" key="3">
    <source>
        <dbReference type="ARBA" id="ARBA00022679"/>
    </source>
</evidence>
<dbReference type="EMBL" id="MQWD01000001">
    <property type="protein sequence ID" value="PAP75434.1"/>
    <property type="molecule type" value="Genomic_DNA"/>
</dbReference>
<dbReference type="UniPathway" id="UPA00618">
    <property type="reaction ID" value="UER00672"/>
</dbReference>
<feature type="binding site" evidence="9">
    <location>
        <position position="82"/>
    </location>
    <ligand>
        <name>sn-glycerol 3-phosphate</name>
        <dbReference type="ChEBI" id="CHEBI:57597"/>
    </ligand>
</feature>
<dbReference type="InterPro" id="IPR018483">
    <property type="entry name" value="Carb_kinase_FGGY_CS"/>
</dbReference>
<evidence type="ECO:0000256" key="5">
    <source>
        <dbReference type="ARBA" id="ARBA00022777"/>
    </source>
</evidence>
<feature type="binding site" evidence="9">
    <location>
        <position position="265"/>
    </location>
    <ligand>
        <name>ADP</name>
        <dbReference type="ChEBI" id="CHEBI:456216"/>
    </ligand>
</feature>
<feature type="binding site" evidence="9">
    <location>
        <position position="414"/>
    </location>
    <ligand>
        <name>ADP</name>
        <dbReference type="ChEBI" id="CHEBI:456216"/>
    </ligand>
</feature>
<dbReference type="GO" id="GO:0005829">
    <property type="term" value="C:cytosol"/>
    <property type="evidence" value="ECO:0007669"/>
    <property type="project" value="UniProtKB-ARBA"/>
</dbReference>
<feature type="binding site" evidence="9">
    <location>
        <position position="12"/>
    </location>
    <ligand>
        <name>ADP</name>
        <dbReference type="ChEBI" id="CHEBI:456216"/>
    </ligand>
</feature>
<dbReference type="NCBIfam" id="TIGR01311">
    <property type="entry name" value="glycerol_kin"/>
    <property type="match status" value="1"/>
</dbReference>
<evidence type="ECO:0000256" key="4">
    <source>
        <dbReference type="ARBA" id="ARBA00022741"/>
    </source>
</evidence>
<feature type="domain" description="Carbohydrate kinase FGGY C-terminal" evidence="12">
    <location>
        <begin position="260"/>
        <end position="449"/>
    </location>
</feature>
<organism evidence="13 14">
    <name type="scientific">Rubrivirga marina</name>
    <dbReference type="NCBI Taxonomy" id="1196024"/>
    <lineage>
        <taxon>Bacteria</taxon>
        <taxon>Pseudomonadati</taxon>
        <taxon>Rhodothermota</taxon>
        <taxon>Rhodothermia</taxon>
        <taxon>Rhodothermales</taxon>
        <taxon>Rubricoccaceae</taxon>
        <taxon>Rubrivirga</taxon>
    </lineage>
</organism>
<dbReference type="HAMAP" id="MF_00186">
    <property type="entry name" value="Glycerol_kin"/>
    <property type="match status" value="1"/>
</dbReference>
<dbReference type="InterPro" id="IPR018484">
    <property type="entry name" value="FGGY_N"/>
</dbReference>
<comment type="activity regulation">
    <text evidence="9">Inhibited by fructose 1,6-bisphosphate (FBP).</text>
</comment>
<feature type="binding site" evidence="9">
    <location>
        <position position="82"/>
    </location>
    <ligand>
        <name>glycerol</name>
        <dbReference type="ChEBI" id="CHEBI:17754"/>
    </ligand>
</feature>
<dbReference type="PANTHER" id="PTHR10196">
    <property type="entry name" value="SUGAR KINASE"/>
    <property type="match status" value="1"/>
</dbReference>
<dbReference type="FunFam" id="3.30.420.40:FF:000008">
    <property type="entry name" value="Glycerol kinase"/>
    <property type="match status" value="1"/>
</dbReference>
<feature type="binding site" evidence="9">
    <location>
        <position position="265"/>
    </location>
    <ligand>
        <name>ATP</name>
        <dbReference type="ChEBI" id="CHEBI:30616"/>
    </ligand>
</feature>
<dbReference type="GO" id="GO:0006072">
    <property type="term" value="P:glycerol-3-phosphate metabolic process"/>
    <property type="evidence" value="ECO:0007669"/>
    <property type="project" value="InterPro"/>
</dbReference>
<feature type="domain" description="Carbohydrate kinase FGGY N-terminal" evidence="11">
    <location>
        <begin position="4"/>
        <end position="250"/>
    </location>
</feature>
<feature type="binding site" evidence="9">
    <location>
        <position position="12"/>
    </location>
    <ligand>
        <name>ATP</name>
        <dbReference type="ChEBI" id="CHEBI:30616"/>
    </ligand>
</feature>
<dbReference type="EC" id="2.7.1.30" evidence="9"/>
<dbReference type="InterPro" id="IPR000577">
    <property type="entry name" value="Carb_kinase_FGGY"/>
</dbReference>
<feature type="binding site" evidence="9">
    <location>
        <position position="134"/>
    </location>
    <ligand>
        <name>glycerol</name>
        <dbReference type="ChEBI" id="CHEBI:17754"/>
    </ligand>
</feature>
<comment type="caution">
    <text evidence="13">The sequence shown here is derived from an EMBL/GenBank/DDBJ whole genome shotgun (WGS) entry which is preliminary data.</text>
</comment>
<dbReference type="Gene3D" id="3.30.420.40">
    <property type="match status" value="2"/>
</dbReference>
<dbReference type="PROSITE" id="PS00445">
    <property type="entry name" value="FGGY_KINASES_2"/>
    <property type="match status" value="1"/>
</dbReference>
<comment type="pathway">
    <text evidence="1 9">Polyol metabolism; glycerol degradation via glycerol kinase pathway; sn-glycerol 3-phosphate from glycerol: step 1/1.</text>
</comment>
<feature type="binding site" evidence="9">
    <location>
        <position position="313"/>
    </location>
    <ligand>
        <name>ATP</name>
        <dbReference type="ChEBI" id="CHEBI:30616"/>
    </ligand>
</feature>
<feature type="binding site" evidence="9">
    <location>
        <position position="13"/>
    </location>
    <ligand>
        <name>ATP</name>
        <dbReference type="ChEBI" id="CHEBI:30616"/>
    </ligand>
</feature>
<dbReference type="PANTHER" id="PTHR10196:SF69">
    <property type="entry name" value="GLYCEROL KINASE"/>
    <property type="match status" value="1"/>
</dbReference>
<dbReference type="SUPFAM" id="SSF53067">
    <property type="entry name" value="Actin-like ATPase domain"/>
    <property type="match status" value="2"/>
</dbReference>
<feature type="binding site" evidence="9">
    <location>
        <position position="12"/>
    </location>
    <ligand>
        <name>sn-glycerol 3-phosphate</name>
        <dbReference type="ChEBI" id="CHEBI:57597"/>
    </ligand>
</feature>
<keyword evidence="14" id="KW-1185">Reference proteome</keyword>
<gene>
    <name evidence="9" type="primary">glpK</name>
    <name evidence="13" type="ORF">BSZ37_02730</name>
</gene>
<evidence type="ECO:0000259" key="12">
    <source>
        <dbReference type="Pfam" id="PF02782"/>
    </source>
</evidence>
<feature type="binding site" evidence="9">
    <location>
        <position position="83"/>
    </location>
    <ligand>
        <name>sn-glycerol 3-phosphate</name>
        <dbReference type="ChEBI" id="CHEBI:57597"/>
    </ligand>
</feature>
<feature type="binding site" evidence="9">
    <location>
        <position position="244"/>
    </location>
    <ligand>
        <name>glycerol</name>
        <dbReference type="ChEBI" id="CHEBI:17754"/>
    </ligand>
</feature>
<comment type="function">
    <text evidence="9">Key enzyme in the regulation of glycerol uptake and metabolism. Catalyzes the phosphorylation of glycerol to yield sn-glycerol 3-phosphate.</text>
</comment>
<dbReference type="Pfam" id="PF02782">
    <property type="entry name" value="FGGY_C"/>
    <property type="match status" value="1"/>
</dbReference>
<feature type="binding site" evidence="9">
    <location>
        <position position="243"/>
    </location>
    <ligand>
        <name>glycerol</name>
        <dbReference type="ChEBI" id="CHEBI:17754"/>
    </ligand>
</feature>
<evidence type="ECO:0000256" key="6">
    <source>
        <dbReference type="ARBA" id="ARBA00022798"/>
    </source>
</evidence>